<feature type="compositionally biased region" description="Acidic residues" evidence="1">
    <location>
        <begin position="1272"/>
        <end position="1283"/>
    </location>
</feature>
<evidence type="ECO:0000313" key="2">
    <source>
        <dbReference type="EMBL" id="AIN95850.1"/>
    </source>
</evidence>
<dbReference type="GO" id="GO:0045324">
    <property type="term" value="P:late endosome to vacuole transport"/>
    <property type="evidence" value="ECO:0007669"/>
    <property type="project" value="TreeGrafter"/>
</dbReference>
<keyword evidence="2" id="KW-0418">Kinase</keyword>
<accession>A0A088RJ73</accession>
<dbReference type="EMBL" id="CP009377">
    <property type="protein sequence ID" value="AIN95850.1"/>
    <property type="molecule type" value="Genomic_DNA"/>
</dbReference>
<feature type="region of interest" description="Disordered" evidence="1">
    <location>
        <begin position="1146"/>
        <end position="1217"/>
    </location>
</feature>
<feature type="region of interest" description="Disordered" evidence="1">
    <location>
        <begin position="411"/>
        <end position="451"/>
    </location>
</feature>
<feature type="compositionally biased region" description="Gly residues" evidence="1">
    <location>
        <begin position="1287"/>
        <end position="1304"/>
    </location>
</feature>
<feature type="compositionally biased region" description="Basic and acidic residues" evidence="1">
    <location>
        <begin position="624"/>
        <end position="637"/>
    </location>
</feature>
<feature type="region of interest" description="Disordered" evidence="1">
    <location>
        <begin position="343"/>
        <end position="380"/>
    </location>
</feature>
<dbReference type="KEGG" id="lpan:LPMP_080410"/>
<organism evidence="2 3">
    <name type="scientific">Leishmania panamensis</name>
    <dbReference type="NCBI Taxonomy" id="5679"/>
    <lineage>
        <taxon>Eukaryota</taxon>
        <taxon>Discoba</taxon>
        <taxon>Euglenozoa</taxon>
        <taxon>Kinetoplastea</taxon>
        <taxon>Metakinetoplastina</taxon>
        <taxon>Trypanosomatida</taxon>
        <taxon>Trypanosomatidae</taxon>
        <taxon>Leishmaniinae</taxon>
        <taxon>Leishmania</taxon>
        <taxon>Leishmania guyanensis species complex</taxon>
    </lineage>
</organism>
<feature type="region of interest" description="Disordered" evidence="1">
    <location>
        <begin position="847"/>
        <end position="868"/>
    </location>
</feature>
<dbReference type="GO" id="GO:0030674">
    <property type="term" value="F:protein-macromolecule adaptor activity"/>
    <property type="evidence" value="ECO:0007669"/>
    <property type="project" value="TreeGrafter"/>
</dbReference>
<dbReference type="GO" id="GO:0000407">
    <property type="term" value="C:phagophore assembly site"/>
    <property type="evidence" value="ECO:0007669"/>
    <property type="project" value="TreeGrafter"/>
</dbReference>
<dbReference type="InterPro" id="IPR007243">
    <property type="entry name" value="Atg6/Beclin"/>
</dbReference>
<dbReference type="Gene3D" id="1.10.418.40">
    <property type="entry name" value="Autophagy protein 6/Beclin 1"/>
    <property type="match status" value="2"/>
</dbReference>
<feature type="region of interest" description="Disordered" evidence="1">
    <location>
        <begin position="783"/>
        <end position="809"/>
    </location>
</feature>
<dbReference type="GO" id="GO:0000423">
    <property type="term" value="P:mitophagy"/>
    <property type="evidence" value="ECO:0007669"/>
    <property type="project" value="TreeGrafter"/>
</dbReference>
<feature type="region of interest" description="Disordered" evidence="1">
    <location>
        <begin position="1270"/>
        <end position="1304"/>
    </location>
</feature>
<dbReference type="PANTHER" id="PTHR12768:SF4">
    <property type="entry name" value="BECLIN-1"/>
    <property type="match status" value="1"/>
</dbReference>
<keyword evidence="2" id="KW-0808">Transferase</keyword>
<dbReference type="VEuPathDB" id="TriTrypDB:LPAL13_080009100"/>
<gene>
    <name evidence="2" type="ORF">LPMP_080410</name>
</gene>
<feature type="region of interest" description="Disordered" evidence="1">
    <location>
        <begin position="26"/>
        <end position="47"/>
    </location>
</feature>
<feature type="compositionally biased region" description="Low complexity" evidence="1">
    <location>
        <begin position="434"/>
        <end position="447"/>
    </location>
</feature>
<dbReference type="GO" id="GO:0034272">
    <property type="term" value="C:phosphatidylinositol 3-kinase complex, class III, type II"/>
    <property type="evidence" value="ECO:0007669"/>
    <property type="project" value="TreeGrafter"/>
</dbReference>
<name>A0A088RJ73_LEIPA</name>
<dbReference type="PANTHER" id="PTHR12768">
    <property type="entry name" value="BECLIN 1"/>
    <property type="match status" value="1"/>
</dbReference>
<protein>
    <submittedName>
        <fullName evidence="2">Phosphatidylinositol kinase, putative</fullName>
    </submittedName>
</protein>
<feature type="region of interest" description="Disordered" evidence="1">
    <location>
        <begin position="83"/>
        <end position="105"/>
    </location>
</feature>
<dbReference type="eggNOG" id="ENOG502S84P">
    <property type="taxonomic scope" value="Eukaryota"/>
</dbReference>
<proteinExistence type="predicted"/>
<dbReference type="Proteomes" id="UP000063063">
    <property type="component" value="Chromosome 8"/>
</dbReference>
<dbReference type="GO" id="GO:0043548">
    <property type="term" value="F:phosphatidylinositol 3-kinase binding"/>
    <property type="evidence" value="ECO:0007669"/>
    <property type="project" value="TreeGrafter"/>
</dbReference>
<feature type="compositionally biased region" description="Polar residues" evidence="1">
    <location>
        <begin position="26"/>
        <end position="36"/>
    </location>
</feature>
<sequence length="1304" mass="136578">MRKSASDGGNSTSPTVVHVARSNASTLRPNALQSQLEEAHPSAPRVHGVTPSLARGGGGMASSASALRFTCCRCRRSLVVRPGMQRSAAPTLPPPHESASPSRGSAVVVEGLQPHLSSSPPPVSAVQSAVRASHATCGAGRVFRPLEPPAVVLDTEDCAAQPNAICDAHASIPPATTLTAIFEERHQLPCSSTATQFMDEALLNALPLHFFSSAELLSSPQLADLLVHAQGSGVAAAPMTIGAENTLASSHSLTSLRPPQPIHPTNPLIGLALPSETAVLDVSQLVSLGVPVRSATCRDEGEAKDEEKHTALRSGAIRRVPIHSTQATSNTTVAHGHTELHYTSADEHHGECADTAARTPPLQPSSIPTLPPPPPSSVAEEGACEVLATPNPVAAADPCTPPTHLLAADNACADPPPSSLGMPFSSPSLPPAPSRTSSFDPSSSTAPLPGYPPTAVPCDELCRRWMRLLARTAVPHEQPLCSDCWREDCLVPLQQRTRLSLQGSKTLSTILSSTPEEKRRIFTMCYTDPAAVPLSGAVVISVDFREGFYEVERRKAFLSTATKFERTLPLMSLDAVAANLFGTDEENMLSSLESLSALHKGPFPVTRESATALHRLRCSPDAPLEQRRGSQAEHDEGALALSEDGNEAEQLMAELERLRVDQARLEQEVAELRYVLHALESTTHPRSHGEGRLGDTTTAPTRAVTPEGWQELAVAHNIREVERAFTLGDEAAERQHAMDDLVTRFSYVSSTPIDDLCFPIDVSGPVGLIAGLRLGLVPPYSGSSSGCPSAGSSAVHDGDTSARSAPSNLRPLAHSAVSASEEAIHLDGFVHRQVNYTQLLLSGNTSANGNNHCDTAEKGKRNSHSGVNGGLSRGGAAALIGTGASANASASTTASTTATRSNTRVSPLEVNAACGYLLLLINYLAQVNGFSFRTAVLRPAGDRSTVALLKRAPASARAVRAGGTAPAAATASTSLSPFNVFSYFTNKSRADTQTSEDAKPLRGATASSPAYVVDSEVDFYLTDRLLAWRTFGAACVAVATCVKELTDALHESLRCWRVRESMMGRPQPSVALMLSSPAATVAPSDNLECVEVPSHGVPLPASTAAAGGTEGLTTVPVACRRKNAPVPLPQLVQELSSSHNHVNRTATLASGSAPHPSTAALDTRGGSGTTPAEHGSRVGNSACTSALLRASQETTPEQHRSPPAGDGRFPLQPPFRTRDDAVDGFSVRHGSVSEAIWTLGMKKLLANVRWCMEATVELEGLYAVAGEANSDGADEQVGEEDGEVTGKVGGGGRRLSLAGQGGSS</sequence>
<keyword evidence="3" id="KW-1185">Reference proteome</keyword>
<dbReference type="VEuPathDB" id="TriTrypDB:LPMP_080410"/>
<dbReference type="GO" id="GO:0000045">
    <property type="term" value="P:autophagosome assembly"/>
    <property type="evidence" value="ECO:0007669"/>
    <property type="project" value="TreeGrafter"/>
</dbReference>
<dbReference type="OrthoDB" id="263940at2759"/>
<dbReference type="RefSeq" id="XP_010704172.1">
    <property type="nucleotide sequence ID" value="XM_010705870.1"/>
</dbReference>
<dbReference type="GeneID" id="22572503"/>
<dbReference type="GO" id="GO:0006995">
    <property type="term" value="P:cellular response to nitrogen starvation"/>
    <property type="evidence" value="ECO:0007669"/>
    <property type="project" value="TreeGrafter"/>
</dbReference>
<evidence type="ECO:0000256" key="1">
    <source>
        <dbReference type="SAM" id="MobiDB-lite"/>
    </source>
</evidence>
<reference evidence="2 3" key="1">
    <citation type="journal article" date="2015" name="Sci. Rep.">
        <title>The genome of Leishmania panamensis: insights into genomics of the L. (Viannia) subgenus.</title>
        <authorList>
            <person name="Llanes A."/>
            <person name="Restrepo C.M."/>
            <person name="Vecchio G.D."/>
            <person name="Anguizola F.J."/>
            <person name="Lleonart R."/>
        </authorList>
    </citation>
    <scope>NUCLEOTIDE SEQUENCE [LARGE SCALE GENOMIC DNA]</scope>
    <source>
        <strain evidence="2 3">MHOM/PA/94/PSC-1</strain>
    </source>
</reference>
<dbReference type="GO" id="GO:0034271">
    <property type="term" value="C:phosphatidylinositol 3-kinase complex, class III, type I"/>
    <property type="evidence" value="ECO:0007669"/>
    <property type="project" value="TreeGrafter"/>
</dbReference>
<evidence type="ECO:0000313" key="3">
    <source>
        <dbReference type="Proteomes" id="UP000063063"/>
    </source>
</evidence>
<feature type="region of interest" description="Disordered" evidence="1">
    <location>
        <begin position="617"/>
        <end position="644"/>
    </location>
</feature>
<feature type="compositionally biased region" description="Low complexity" evidence="1">
    <location>
        <begin position="783"/>
        <end position="793"/>
    </location>
</feature>
<dbReference type="InterPro" id="IPR038274">
    <property type="entry name" value="Atg6/Beclin_C_sf"/>
</dbReference>
<feature type="compositionally biased region" description="Basic and acidic residues" evidence="1">
    <location>
        <begin position="343"/>
        <end position="352"/>
    </location>
</feature>